<dbReference type="AlphaFoldDB" id="A0A1J1IAR7"/>
<proteinExistence type="predicted"/>
<feature type="region of interest" description="Disordered" evidence="1">
    <location>
        <begin position="570"/>
        <end position="592"/>
    </location>
</feature>
<evidence type="ECO:0000256" key="1">
    <source>
        <dbReference type="SAM" id="MobiDB-lite"/>
    </source>
</evidence>
<evidence type="ECO:0000313" key="2">
    <source>
        <dbReference type="EMBL" id="CRK95529.1"/>
    </source>
</evidence>
<protein>
    <submittedName>
        <fullName evidence="2">CLUMA_CG008998, isoform A</fullName>
    </submittedName>
</protein>
<dbReference type="EMBL" id="CVRI01000042">
    <property type="protein sequence ID" value="CRK95529.1"/>
    <property type="molecule type" value="Genomic_DNA"/>
</dbReference>
<accession>A0A1J1IAR7</accession>
<feature type="region of interest" description="Disordered" evidence="1">
    <location>
        <begin position="218"/>
        <end position="245"/>
    </location>
</feature>
<name>A0A1J1IAR7_9DIPT</name>
<gene>
    <name evidence="2" type="primary">putative AGAP003280-PA</name>
    <name evidence="2" type="ORF">CLUMA_CG008998</name>
</gene>
<reference evidence="2 3" key="1">
    <citation type="submission" date="2015-04" db="EMBL/GenBank/DDBJ databases">
        <authorList>
            <person name="Syromyatnikov M.Y."/>
            <person name="Popov V.N."/>
        </authorList>
    </citation>
    <scope>NUCLEOTIDE SEQUENCE [LARGE SCALE GENOMIC DNA]</scope>
</reference>
<dbReference type="OrthoDB" id="7985911at2759"/>
<sequence>MDTLSSLMEVKLDIRERRTEWLPLRSWTRCYIKIEAIKCFPCYIKITFHKTVNENDNGLVLRINIPGLEIYPVKSRTKEYAYGLYWKQNRKNCMAFLSLASKLSMEAHMRWVECQIQSLETYRREILQSSRCSRIEQSLFETDDSGIYQNMNETCKVRDVNDILGPLPKVPNGHRDSDKNWSRRVSTMSGIYEEIPEPTDRQRNNRDSVIYEVMTLNRLEQNSSPPPLPPRVRKNTDCSSLQRSYTTPESEMVKKKWSLFENVFGKSKRSELKRRERNVAPQPRELQLLKAKRNSFSSPDLSHLDVSFNNSLCANCSFDLENPANISSSNSYELENVFEDEAENSVDQVDSNISHNIKPNFELRLDKNVSAVNLVGSNCLLNHHIESTSPKSQPASSPPGYLEMRPGRGFDMKKVEELDKQLMNDVLYRLKYSFDSPITYKREFDYDILPPTSATMTMTTVEKNKNEIYQNNQENEPHYVCMTKRANEFSPKIPPRTPKIDEPTYVPMNRVPPTVIIESYQNVRNNQIESTKTNKRLSVDDKIASYYPNYDVPVKCNNITNLRNATDENSIAAKKQTQNSPKIKSPESSIQNSRKFTTPIMIPSTKMSERRVNSLKLEDNNNNNDLRSLQVNKKYATISRLNSDDLSRRHNQNLLSSPSAVVKKSGSISPTSIKRFTSLPRFKKFDFSPLRLKISNVLQRNNSGGC</sequence>
<evidence type="ECO:0000313" key="3">
    <source>
        <dbReference type="Proteomes" id="UP000183832"/>
    </source>
</evidence>
<organism evidence="2 3">
    <name type="scientific">Clunio marinus</name>
    <dbReference type="NCBI Taxonomy" id="568069"/>
    <lineage>
        <taxon>Eukaryota</taxon>
        <taxon>Metazoa</taxon>
        <taxon>Ecdysozoa</taxon>
        <taxon>Arthropoda</taxon>
        <taxon>Hexapoda</taxon>
        <taxon>Insecta</taxon>
        <taxon>Pterygota</taxon>
        <taxon>Neoptera</taxon>
        <taxon>Endopterygota</taxon>
        <taxon>Diptera</taxon>
        <taxon>Nematocera</taxon>
        <taxon>Chironomoidea</taxon>
        <taxon>Chironomidae</taxon>
        <taxon>Clunio</taxon>
    </lineage>
</organism>
<dbReference type="Proteomes" id="UP000183832">
    <property type="component" value="Unassembled WGS sequence"/>
</dbReference>
<keyword evidence="3" id="KW-1185">Reference proteome</keyword>